<dbReference type="InterPro" id="IPR035900">
    <property type="entry name" value="Colicin_E_sf"/>
</dbReference>
<sequence>MQPLHDDEVLEIIRRLQSGGYATEHETSEKAHRIVSRYPGVLDLIFHDPRELTPEQILAEAKNRRPILLGP</sequence>
<organism evidence="1 2">
    <name type="scientific">Archangium minus</name>
    <dbReference type="NCBI Taxonomy" id="83450"/>
    <lineage>
        <taxon>Bacteria</taxon>
        <taxon>Pseudomonadati</taxon>
        <taxon>Myxococcota</taxon>
        <taxon>Myxococcia</taxon>
        <taxon>Myxococcales</taxon>
        <taxon>Cystobacterineae</taxon>
        <taxon>Archangiaceae</taxon>
        <taxon>Archangium</taxon>
    </lineage>
</organism>
<gene>
    <name evidence="1" type="ORF">F0U60_07895</name>
</gene>
<evidence type="ECO:0000313" key="1">
    <source>
        <dbReference type="EMBL" id="WNG44025.1"/>
    </source>
</evidence>
<keyword evidence="2" id="KW-1185">Reference proteome</keyword>
<dbReference type="SUPFAM" id="SSF47345">
    <property type="entry name" value="Colicin E immunity proteins"/>
    <property type="match status" value="1"/>
</dbReference>
<dbReference type="Proteomes" id="UP001611383">
    <property type="component" value="Chromosome"/>
</dbReference>
<dbReference type="RefSeq" id="WP_395816035.1">
    <property type="nucleotide sequence ID" value="NZ_CP043494.1"/>
</dbReference>
<dbReference type="EMBL" id="CP043494">
    <property type="protein sequence ID" value="WNG44025.1"/>
    <property type="molecule type" value="Genomic_DNA"/>
</dbReference>
<accession>A0ABY9WNI3</accession>
<proteinExistence type="predicted"/>
<reference evidence="1 2" key="1">
    <citation type="submission" date="2019-08" db="EMBL/GenBank/DDBJ databases">
        <title>Archangium and Cystobacter genomes.</title>
        <authorList>
            <person name="Chen I.-C.K."/>
            <person name="Wielgoss S."/>
        </authorList>
    </citation>
    <scope>NUCLEOTIDE SEQUENCE [LARGE SCALE GENOMIC DNA]</scope>
    <source>
        <strain evidence="1 2">Cbm 6</strain>
    </source>
</reference>
<evidence type="ECO:0000313" key="2">
    <source>
        <dbReference type="Proteomes" id="UP001611383"/>
    </source>
</evidence>
<protein>
    <submittedName>
        <fullName evidence="1">Uncharacterized protein</fullName>
    </submittedName>
</protein>
<name>A0ABY9WNI3_9BACT</name>